<keyword evidence="5" id="KW-0812">Transmembrane</keyword>
<evidence type="ECO:0000256" key="7">
    <source>
        <dbReference type="ARBA" id="ARBA00023077"/>
    </source>
</evidence>
<evidence type="ECO:0000256" key="4">
    <source>
        <dbReference type="ARBA" id="ARBA00022452"/>
    </source>
</evidence>
<keyword evidence="3" id="KW-0813">Transport</keyword>
<comment type="similarity">
    <text evidence="2 11">Belongs to the TonB-dependent receptor family.</text>
</comment>
<evidence type="ECO:0000256" key="3">
    <source>
        <dbReference type="ARBA" id="ARBA00022448"/>
    </source>
</evidence>
<evidence type="ECO:0000256" key="11">
    <source>
        <dbReference type="RuleBase" id="RU003357"/>
    </source>
</evidence>
<protein>
    <submittedName>
        <fullName evidence="14">TonB-dependent receptor</fullName>
    </submittedName>
</protein>
<dbReference type="InterPro" id="IPR036942">
    <property type="entry name" value="Beta-barrel_TonB_sf"/>
</dbReference>
<feature type="domain" description="TonB-dependent receptor-like beta-barrel" evidence="12">
    <location>
        <begin position="248"/>
        <end position="639"/>
    </location>
</feature>
<evidence type="ECO:0000256" key="8">
    <source>
        <dbReference type="ARBA" id="ARBA00023136"/>
    </source>
</evidence>
<evidence type="ECO:0000313" key="14">
    <source>
        <dbReference type="EMBL" id="MCV2370499.1"/>
    </source>
</evidence>
<keyword evidence="4" id="KW-1134">Transmembrane beta strand</keyword>
<keyword evidence="15" id="KW-1185">Reference proteome</keyword>
<evidence type="ECO:0000256" key="2">
    <source>
        <dbReference type="ARBA" id="ARBA00009810"/>
    </source>
</evidence>
<dbReference type="SUPFAM" id="SSF56935">
    <property type="entry name" value="Porins"/>
    <property type="match status" value="1"/>
</dbReference>
<keyword evidence="7 11" id="KW-0798">TonB box</keyword>
<comment type="caution">
    <text evidence="14">The sequence shown here is derived from an EMBL/GenBank/DDBJ whole genome shotgun (WGS) entry which is preliminary data.</text>
</comment>
<evidence type="ECO:0000313" key="15">
    <source>
        <dbReference type="Proteomes" id="UP001209701"/>
    </source>
</evidence>
<dbReference type="Gene3D" id="2.40.170.20">
    <property type="entry name" value="TonB-dependent receptor, beta-barrel domain"/>
    <property type="match status" value="1"/>
</dbReference>
<dbReference type="Proteomes" id="UP001209701">
    <property type="component" value="Unassembled WGS sequence"/>
</dbReference>
<dbReference type="RefSeq" id="WP_263573081.1">
    <property type="nucleotide sequence ID" value="NZ_JAJIRN010000009.1"/>
</dbReference>
<dbReference type="PANTHER" id="PTHR30069">
    <property type="entry name" value="TONB-DEPENDENT OUTER MEMBRANE RECEPTOR"/>
    <property type="match status" value="1"/>
</dbReference>
<evidence type="ECO:0000259" key="12">
    <source>
        <dbReference type="Pfam" id="PF00593"/>
    </source>
</evidence>
<accession>A0ABT2YKB4</accession>
<keyword evidence="9 14" id="KW-0675">Receptor</keyword>
<dbReference type="Pfam" id="PF00593">
    <property type="entry name" value="TonB_dep_Rec_b-barrel"/>
    <property type="match status" value="1"/>
</dbReference>
<dbReference type="InterPro" id="IPR037066">
    <property type="entry name" value="Plug_dom_sf"/>
</dbReference>
<evidence type="ECO:0000256" key="5">
    <source>
        <dbReference type="ARBA" id="ARBA00022692"/>
    </source>
</evidence>
<name>A0ABT2YKB4_9BURK</name>
<dbReference type="Pfam" id="PF07715">
    <property type="entry name" value="Plug"/>
    <property type="match status" value="1"/>
</dbReference>
<evidence type="ECO:0000259" key="13">
    <source>
        <dbReference type="Pfam" id="PF07715"/>
    </source>
</evidence>
<organism evidence="14 15">
    <name type="scientific">Roseateles oligotrophus</name>
    <dbReference type="NCBI Taxonomy" id="1769250"/>
    <lineage>
        <taxon>Bacteria</taxon>
        <taxon>Pseudomonadati</taxon>
        <taxon>Pseudomonadota</taxon>
        <taxon>Betaproteobacteria</taxon>
        <taxon>Burkholderiales</taxon>
        <taxon>Sphaerotilaceae</taxon>
        <taxon>Roseateles</taxon>
    </lineage>
</organism>
<keyword evidence="6" id="KW-0732">Signal</keyword>
<dbReference type="InterPro" id="IPR039426">
    <property type="entry name" value="TonB-dep_rcpt-like"/>
</dbReference>
<dbReference type="EMBL" id="JAJIRN010000009">
    <property type="protein sequence ID" value="MCV2370499.1"/>
    <property type="molecule type" value="Genomic_DNA"/>
</dbReference>
<evidence type="ECO:0000256" key="6">
    <source>
        <dbReference type="ARBA" id="ARBA00022729"/>
    </source>
</evidence>
<evidence type="ECO:0000256" key="10">
    <source>
        <dbReference type="ARBA" id="ARBA00023237"/>
    </source>
</evidence>
<dbReference type="InterPro" id="IPR012910">
    <property type="entry name" value="Plug_dom"/>
</dbReference>
<dbReference type="PANTHER" id="PTHR30069:SF29">
    <property type="entry name" value="HEMOGLOBIN AND HEMOGLOBIN-HAPTOGLOBIN-BINDING PROTEIN 1-RELATED"/>
    <property type="match status" value="1"/>
</dbReference>
<gene>
    <name evidence="14" type="ORF">LNV07_20650</name>
</gene>
<dbReference type="InterPro" id="IPR000531">
    <property type="entry name" value="Beta-barrel_TonB"/>
</dbReference>
<evidence type="ECO:0000256" key="1">
    <source>
        <dbReference type="ARBA" id="ARBA00004571"/>
    </source>
</evidence>
<keyword evidence="10" id="KW-0998">Cell outer membrane</keyword>
<reference evidence="14 15" key="1">
    <citation type="submission" date="2021-11" db="EMBL/GenBank/DDBJ databases">
        <authorList>
            <person name="Liang Q."/>
            <person name="Mou H."/>
            <person name="Liu Z."/>
        </authorList>
    </citation>
    <scope>NUCLEOTIDE SEQUENCE [LARGE SCALE GENOMIC DNA]</scope>
    <source>
        <strain evidence="14 15">CHU3</strain>
    </source>
</reference>
<dbReference type="Gene3D" id="2.170.130.10">
    <property type="entry name" value="TonB-dependent receptor, plug domain"/>
    <property type="match status" value="1"/>
</dbReference>
<feature type="domain" description="TonB-dependent receptor plug" evidence="13">
    <location>
        <begin position="31"/>
        <end position="141"/>
    </location>
</feature>
<sequence length="675" mass="75497">MAQSPGVYELSLEDLGRETISQAGTLTQVSRRNAPISVNYIERWMIENSGARRLEDLLVIFVPSFNWTRHPSLPPRFELRGIQSDINDKTLLLVNGKQMNNRLLLGVDTEIGLPMLDDIERIEVVNGPASAVYGPGAINGIINITTLKSSPGGQPRLHLRAGAIENFTSAELQHSWKLGGGDLYAYYGIDKYRGSDQADSPLQSSAAWTSINKARQSTAGEPVVFAIPNDNAAYEGKPRHKLHLQYSSDDWETWLRYSRGGTVTDMASDRTYINNPARYLATSRQSTQLSLQSRYRWKPTQEWTVDATAAADQTDGYRLFEPYDTGERKYNAKLLASWIGGPHQLAMGAEVERMEYRFAIGTPLPAATHWKSHSHSLMFEHQWNINPDWLSFVSLRQDIQPNTKAAVSPRAALVHHLNDSNTLKASYTQSVRRPSAFDTHTNDLRGGPPAHNEDIKTADLRWDLVHAPGWDSAFNLYASTQNLIAYNFAINSYEPLGRIRFWGAEASSSWQRAGSVFRVSQSYVKLRDMQLARPNIAQTFTAQPYGYGNDFANSPNSITKLSLQHELSGGLTLTGSAQKLWHFQGAEDYAAYNRAVLGNNLRFTNTDGSKDAFSGAFFLNAGLIYKHSAQLRLDLNAYNMLGWKDPKYNSRNVQSRMGMWRAEAPALALALSYSM</sequence>
<evidence type="ECO:0000256" key="9">
    <source>
        <dbReference type="ARBA" id="ARBA00023170"/>
    </source>
</evidence>
<keyword evidence="8 11" id="KW-0472">Membrane</keyword>
<comment type="subcellular location">
    <subcellularLocation>
        <location evidence="1">Cell outer membrane</location>
        <topology evidence="1">Multi-pass membrane protein</topology>
    </subcellularLocation>
</comment>
<proteinExistence type="inferred from homology"/>